<dbReference type="Proteomes" id="UP000530234">
    <property type="component" value="Unassembled WGS sequence"/>
</dbReference>
<evidence type="ECO:0000256" key="3">
    <source>
        <dbReference type="ARBA" id="ARBA00012374"/>
    </source>
</evidence>
<evidence type="ECO:0000256" key="17">
    <source>
        <dbReference type="HAMAP-Rule" id="MF_01006"/>
    </source>
</evidence>
<keyword evidence="13 17" id="KW-0961">Cell wall biogenesis/degradation</keyword>
<gene>
    <name evidence="17" type="primary">uppP</name>
    <name evidence="18" type="ORF">FOE67_08840</name>
</gene>
<dbReference type="GO" id="GO:0008360">
    <property type="term" value="P:regulation of cell shape"/>
    <property type="evidence" value="ECO:0007669"/>
    <property type="project" value="UniProtKB-KW"/>
</dbReference>
<dbReference type="GO" id="GO:0046677">
    <property type="term" value="P:response to antibiotic"/>
    <property type="evidence" value="ECO:0007669"/>
    <property type="project" value="UniProtKB-UniRule"/>
</dbReference>
<protein>
    <recommendedName>
        <fullName evidence="4 17">Undecaprenyl-diphosphatase</fullName>
        <ecNumber evidence="3 17">3.6.1.27</ecNumber>
    </recommendedName>
    <alternativeName>
        <fullName evidence="15 17">Bacitracin resistance protein</fullName>
    </alternativeName>
    <alternativeName>
        <fullName evidence="14 17">Undecaprenyl pyrophosphate phosphatase</fullName>
    </alternativeName>
</protein>
<comment type="catalytic activity">
    <reaction evidence="16 17">
        <text>di-trans,octa-cis-undecaprenyl diphosphate + H2O = di-trans,octa-cis-undecaprenyl phosphate + phosphate + H(+)</text>
        <dbReference type="Rhea" id="RHEA:28094"/>
        <dbReference type="ChEBI" id="CHEBI:15377"/>
        <dbReference type="ChEBI" id="CHEBI:15378"/>
        <dbReference type="ChEBI" id="CHEBI:43474"/>
        <dbReference type="ChEBI" id="CHEBI:58405"/>
        <dbReference type="ChEBI" id="CHEBI:60392"/>
        <dbReference type="EC" id="3.6.1.27"/>
    </reaction>
</comment>
<feature type="transmembrane region" description="Helical" evidence="17">
    <location>
        <begin position="198"/>
        <end position="218"/>
    </location>
</feature>
<dbReference type="GO" id="GO:0005886">
    <property type="term" value="C:plasma membrane"/>
    <property type="evidence" value="ECO:0007669"/>
    <property type="project" value="UniProtKB-SubCell"/>
</dbReference>
<proteinExistence type="inferred from homology"/>
<comment type="caution">
    <text evidence="18">The sequence shown here is derived from an EMBL/GenBank/DDBJ whole genome shotgun (WGS) entry which is preliminary data.</text>
</comment>
<comment type="similarity">
    <text evidence="2 17">Belongs to the UppP family.</text>
</comment>
<evidence type="ECO:0000313" key="18">
    <source>
        <dbReference type="EMBL" id="MBB0229615.1"/>
    </source>
</evidence>
<organism evidence="18 19">
    <name type="scientific">Streptomyces calidiresistens</name>
    <dbReference type="NCBI Taxonomy" id="1485586"/>
    <lineage>
        <taxon>Bacteria</taxon>
        <taxon>Bacillati</taxon>
        <taxon>Actinomycetota</taxon>
        <taxon>Actinomycetes</taxon>
        <taxon>Kitasatosporales</taxon>
        <taxon>Streptomycetaceae</taxon>
        <taxon>Streptomyces</taxon>
    </lineage>
</organism>
<evidence type="ECO:0000256" key="1">
    <source>
        <dbReference type="ARBA" id="ARBA00004651"/>
    </source>
</evidence>
<evidence type="ECO:0000256" key="15">
    <source>
        <dbReference type="ARBA" id="ARBA00032932"/>
    </source>
</evidence>
<keyword evidence="19" id="KW-1185">Reference proteome</keyword>
<feature type="transmembrane region" description="Helical" evidence="17">
    <location>
        <begin position="87"/>
        <end position="105"/>
    </location>
</feature>
<reference evidence="19" key="1">
    <citation type="submission" date="2019-10" db="EMBL/GenBank/DDBJ databases">
        <title>Streptomyces sp. nov., a novel actinobacterium isolated from alkaline environment.</title>
        <authorList>
            <person name="Golinska P."/>
        </authorList>
    </citation>
    <scope>NUCLEOTIDE SEQUENCE [LARGE SCALE GENOMIC DNA]</scope>
    <source>
        <strain evidence="19">DSM 42108</strain>
    </source>
</reference>
<evidence type="ECO:0000256" key="11">
    <source>
        <dbReference type="ARBA" id="ARBA00023136"/>
    </source>
</evidence>
<evidence type="ECO:0000256" key="2">
    <source>
        <dbReference type="ARBA" id="ARBA00010621"/>
    </source>
</evidence>
<keyword evidence="9 17" id="KW-0573">Peptidoglycan synthesis</keyword>
<keyword evidence="12 17" id="KW-0046">Antibiotic resistance</keyword>
<evidence type="ECO:0000256" key="10">
    <source>
        <dbReference type="ARBA" id="ARBA00022989"/>
    </source>
</evidence>
<dbReference type="NCBIfam" id="NF001392">
    <property type="entry name" value="PRK00281.2-1"/>
    <property type="match status" value="1"/>
</dbReference>
<keyword evidence="6 17" id="KW-0812">Transmembrane</keyword>
<evidence type="ECO:0000256" key="4">
    <source>
        <dbReference type="ARBA" id="ARBA00021581"/>
    </source>
</evidence>
<evidence type="ECO:0000256" key="8">
    <source>
        <dbReference type="ARBA" id="ARBA00022960"/>
    </source>
</evidence>
<evidence type="ECO:0000256" key="5">
    <source>
        <dbReference type="ARBA" id="ARBA00022475"/>
    </source>
</evidence>
<keyword evidence="11 17" id="KW-0472">Membrane</keyword>
<feature type="transmembrane region" description="Helical" evidence="17">
    <location>
        <begin position="264"/>
        <end position="283"/>
    </location>
</feature>
<keyword evidence="7 17" id="KW-0378">Hydrolase</keyword>
<accession>A0A7W3T2A4</accession>
<dbReference type="NCBIfam" id="TIGR00753">
    <property type="entry name" value="undec_PP_bacA"/>
    <property type="match status" value="1"/>
</dbReference>
<dbReference type="AlphaFoldDB" id="A0A7W3T2A4"/>
<comment type="subcellular location">
    <subcellularLocation>
        <location evidence="1 17">Cell membrane</location>
        <topology evidence="1 17">Multi-pass membrane protein</topology>
    </subcellularLocation>
</comment>
<keyword evidence="10 17" id="KW-1133">Transmembrane helix</keyword>
<evidence type="ECO:0000313" key="19">
    <source>
        <dbReference type="Proteomes" id="UP000530234"/>
    </source>
</evidence>
<comment type="function">
    <text evidence="17">Catalyzes the dephosphorylation of undecaprenyl diphosphate (UPP). Confers resistance to bacitracin.</text>
</comment>
<dbReference type="EMBL" id="VKHS01000145">
    <property type="protein sequence ID" value="MBB0229615.1"/>
    <property type="molecule type" value="Genomic_DNA"/>
</dbReference>
<dbReference type="RefSeq" id="WP_182662271.1">
    <property type="nucleotide sequence ID" value="NZ_VKHS01000145.1"/>
</dbReference>
<dbReference type="GO" id="GO:0050380">
    <property type="term" value="F:undecaprenyl-diphosphatase activity"/>
    <property type="evidence" value="ECO:0007669"/>
    <property type="project" value="UniProtKB-UniRule"/>
</dbReference>
<evidence type="ECO:0000256" key="13">
    <source>
        <dbReference type="ARBA" id="ARBA00023316"/>
    </source>
</evidence>
<evidence type="ECO:0000256" key="9">
    <source>
        <dbReference type="ARBA" id="ARBA00022984"/>
    </source>
</evidence>
<dbReference type="GO" id="GO:0071555">
    <property type="term" value="P:cell wall organization"/>
    <property type="evidence" value="ECO:0007669"/>
    <property type="project" value="UniProtKB-KW"/>
</dbReference>
<feature type="transmembrane region" description="Helical" evidence="17">
    <location>
        <begin position="117"/>
        <end position="137"/>
    </location>
</feature>
<keyword evidence="8 17" id="KW-0133">Cell shape</keyword>
<evidence type="ECO:0000256" key="7">
    <source>
        <dbReference type="ARBA" id="ARBA00022801"/>
    </source>
</evidence>
<dbReference type="Pfam" id="PF02673">
    <property type="entry name" value="BacA"/>
    <property type="match status" value="1"/>
</dbReference>
<evidence type="ECO:0000256" key="6">
    <source>
        <dbReference type="ARBA" id="ARBA00022692"/>
    </source>
</evidence>
<evidence type="ECO:0000256" key="16">
    <source>
        <dbReference type="ARBA" id="ARBA00047594"/>
    </source>
</evidence>
<dbReference type="PANTHER" id="PTHR30622">
    <property type="entry name" value="UNDECAPRENYL-DIPHOSPHATASE"/>
    <property type="match status" value="1"/>
</dbReference>
<evidence type="ECO:0000256" key="14">
    <source>
        <dbReference type="ARBA" id="ARBA00032707"/>
    </source>
</evidence>
<comment type="miscellaneous">
    <text evidence="17">Bacitracin is thought to be involved in the inhibition of peptidoglycan synthesis by sequestering undecaprenyl diphosphate, thereby reducing the pool of lipid carrier available.</text>
</comment>
<dbReference type="GO" id="GO:0009252">
    <property type="term" value="P:peptidoglycan biosynthetic process"/>
    <property type="evidence" value="ECO:0007669"/>
    <property type="project" value="UniProtKB-KW"/>
</dbReference>
<evidence type="ECO:0000256" key="12">
    <source>
        <dbReference type="ARBA" id="ARBA00023251"/>
    </source>
</evidence>
<dbReference type="HAMAP" id="MF_01006">
    <property type="entry name" value="Undec_diphosphatase"/>
    <property type="match status" value="1"/>
</dbReference>
<name>A0A7W3T2A4_9ACTN</name>
<keyword evidence="5 17" id="KW-1003">Cell membrane</keyword>
<dbReference type="EC" id="3.6.1.27" evidence="3 17"/>
<sequence>MSWFESLVLGLVQGLTEFLPISSSAHLRLVAVAAGWEDPGAAFTAVTQIGTELAILIYFRKDIWNIVSTWTRSLWTPELRQDINARMGWLVILGSIPIGVFGVLLKDSIQGPFRDLRLIALSFIVLGIALAVADRMAIQAEHGGRHRAAKPRKTIEDLNLRDGIIFGLWQALALIPGMSRSGSTITGGLFLGYTRAAAARYSFLLAIPAVFGSGLYELGEIGNEADHVSWGPTIFATVVAFFVGYAIIAWFMNWVSTRTFAPFVWYRIVVGILILVLVWMGVLDPLAGQEFGG</sequence>
<feature type="transmembrane region" description="Helical" evidence="17">
    <location>
        <begin position="230"/>
        <end position="252"/>
    </location>
</feature>
<dbReference type="InterPro" id="IPR003824">
    <property type="entry name" value="UppP"/>
</dbReference>
<dbReference type="PANTHER" id="PTHR30622:SF4">
    <property type="entry name" value="UNDECAPRENYL-DIPHOSPHATASE"/>
    <property type="match status" value="1"/>
</dbReference>